<accession>A0ACB9C6Q8</accession>
<reference evidence="2" key="1">
    <citation type="journal article" date="2022" name="Mol. Ecol. Resour.">
        <title>The genomes of chicory, endive, great burdock and yacon provide insights into Asteraceae palaeo-polyploidization history and plant inulin production.</title>
        <authorList>
            <person name="Fan W."/>
            <person name="Wang S."/>
            <person name="Wang H."/>
            <person name="Wang A."/>
            <person name="Jiang F."/>
            <person name="Liu H."/>
            <person name="Zhao H."/>
            <person name="Xu D."/>
            <person name="Zhang Y."/>
        </authorList>
    </citation>
    <scope>NUCLEOTIDE SEQUENCE [LARGE SCALE GENOMIC DNA]</scope>
    <source>
        <strain evidence="2">cv. Niubang</strain>
    </source>
</reference>
<sequence length="258" mass="29688">MSGISKPHQPFNLHTSTSISPLPRNPLDALKNPDWNKAMTEEFRALIDNNTWELVPRTHAMNIVHSMWIFRHKTKSDGSLERYKARLVCDGRSQKEGIDCGETFSPVVKPTTIRTVLSNALSNAWEVHQLDVKNAFLHGHLHETVYMHQPPGFRDHHLPNHVCLLKKSLYGLKQTPRAWYQRFAEYVFTLGFKHNKCDHSLFVYKNGNHTTFLLLYVDDILLITSSSTLRHDFMALLAKEFAMKDLGPFSYFLGISVT</sequence>
<keyword evidence="2" id="KW-1185">Reference proteome</keyword>
<gene>
    <name evidence="1" type="ORF">L6452_18587</name>
</gene>
<comment type="caution">
    <text evidence="1">The sequence shown here is derived from an EMBL/GenBank/DDBJ whole genome shotgun (WGS) entry which is preliminary data.</text>
</comment>
<evidence type="ECO:0000313" key="2">
    <source>
        <dbReference type="Proteomes" id="UP001055879"/>
    </source>
</evidence>
<name>A0ACB9C6Q8_ARCLA</name>
<reference evidence="1 2" key="2">
    <citation type="journal article" date="2022" name="Mol. Ecol. Resour.">
        <title>The genomes of chicory, endive, great burdock and yacon provide insights into Asteraceae paleo-polyploidization history and plant inulin production.</title>
        <authorList>
            <person name="Fan W."/>
            <person name="Wang S."/>
            <person name="Wang H."/>
            <person name="Wang A."/>
            <person name="Jiang F."/>
            <person name="Liu H."/>
            <person name="Zhao H."/>
            <person name="Xu D."/>
            <person name="Zhang Y."/>
        </authorList>
    </citation>
    <scope>NUCLEOTIDE SEQUENCE [LARGE SCALE GENOMIC DNA]</scope>
    <source>
        <strain evidence="2">cv. Niubang</strain>
    </source>
</reference>
<dbReference type="Proteomes" id="UP001055879">
    <property type="component" value="Linkage Group LG05"/>
</dbReference>
<proteinExistence type="predicted"/>
<evidence type="ECO:0000313" key="1">
    <source>
        <dbReference type="EMBL" id="KAI3729915.1"/>
    </source>
</evidence>
<dbReference type="EMBL" id="CM042051">
    <property type="protein sequence ID" value="KAI3729915.1"/>
    <property type="molecule type" value="Genomic_DNA"/>
</dbReference>
<protein>
    <submittedName>
        <fullName evidence="1">Uncharacterized protein</fullName>
    </submittedName>
</protein>
<organism evidence="1 2">
    <name type="scientific">Arctium lappa</name>
    <name type="common">Greater burdock</name>
    <name type="synonym">Lappa major</name>
    <dbReference type="NCBI Taxonomy" id="4217"/>
    <lineage>
        <taxon>Eukaryota</taxon>
        <taxon>Viridiplantae</taxon>
        <taxon>Streptophyta</taxon>
        <taxon>Embryophyta</taxon>
        <taxon>Tracheophyta</taxon>
        <taxon>Spermatophyta</taxon>
        <taxon>Magnoliopsida</taxon>
        <taxon>eudicotyledons</taxon>
        <taxon>Gunneridae</taxon>
        <taxon>Pentapetalae</taxon>
        <taxon>asterids</taxon>
        <taxon>campanulids</taxon>
        <taxon>Asterales</taxon>
        <taxon>Asteraceae</taxon>
        <taxon>Carduoideae</taxon>
        <taxon>Cardueae</taxon>
        <taxon>Arctiinae</taxon>
        <taxon>Arctium</taxon>
    </lineage>
</organism>